<sequence>MVHAYMQFYNELSIIRFWNIVENRGNEEQTVEYISNFHYEGIEKEGILNQNEKIRIWVPHNSWQRELNWKCYTLADLGMELNQPKEVRHSSSMIRISNTGNWSAKEYLPMGYLENTETQTGIYWQIEHNGSWHWEVGDQNGHLYLALGGPNEIYSHWSKQLKPGDSFTTVTAAVGVTSRGLDDAMGTLTQYRRKIRRPNEDNQKLPVIFNDYMNCLWGNPTTEAEIPLIDAAAEIGCEYFCIDAGWYADGNWWDSVGEWNESKKRFPNGLKEVTDYIQKKGMIPGVWIEPEVMGIYCRLASNVPKDWFFVRHGKPVYDRSRFQLDYRNPEVRAYMDSVIDRLVREYGIGYIKTDYNIEPGIGTELYADSVGDGMLEHERCYLAWLDGIFKRHPKLVIENCSSGGLRMDYAMLSRLSIQSTSDLEDYLQYPVIAANAPTAVTPEQAAVWSYPMNHSKGVGEEELQEETIFNMVNAMLLRIHQSGHLVKLDQTRKAVVKEGIMVYKEIRHDIANAQPFWPLGLASYADTWIALGVRTEKKAYLAVWKRPGGSDSQVIPLPKELRVSKIRCIYPKTSEVLYHYKQEEHCLIIHTNKKFIGRLFEIIK</sequence>
<keyword evidence="1" id="KW-0378">Hydrolase</keyword>
<dbReference type="InterPro" id="IPR002252">
    <property type="entry name" value="Glyco_hydro_36"/>
</dbReference>
<dbReference type="PANTHER" id="PTHR43053">
    <property type="entry name" value="GLYCOSIDASE FAMILY 31"/>
    <property type="match status" value="1"/>
</dbReference>
<name>A0A9D1JE01_9FIRM</name>
<dbReference type="InterPro" id="IPR017853">
    <property type="entry name" value="GH"/>
</dbReference>
<proteinExistence type="predicted"/>
<dbReference type="InterPro" id="IPR050985">
    <property type="entry name" value="Alpha-glycosidase_related"/>
</dbReference>
<dbReference type="Pfam" id="PF02065">
    <property type="entry name" value="Melibiase"/>
    <property type="match status" value="1"/>
</dbReference>
<gene>
    <name evidence="3" type="ORF">IAC96_08690</name>
</gene>
<dbReference type="Proteomes" id="UP000824201">
    <property type="component" value="Unassembled WGS sequence"/>
</dbReference>
<evidence type="ECO:0000256" key="1">
    <source>
        <dbReference type="ARBA" id="ARBA00022801"/>
    </source>
</evidence>
<dbReference type="InterPro" id="IPR038417">
    <property type="entry name" value="Alpga-gal_N_sf"/>
</dbReference>
<dbReference type="EMBL" id="DVHN01000110">
    <property type="protein sequence ID" value="HIR89011.1"/>
    <property type="molecule type" value="Genomic_DNA"/>
</dbReference>
<evidence type="ECO:0000256" key="2">
    <source>
        <dbReference type="ARBA" id="ARBA00023295"/>
    </source>
</evidence>
<dbReference type="GO" id="GO:0004557">
    <property type="term" value="F:alpha-galactosidase activity"/>
    <property type="evidence" value="ECO:0007669"/>
    <property type="project" value="InterPro"/>
</dbReference>
<keyword evidence="2" id="KW-0326">Glycosidase</keyword>
<organism evidence="3 4">
    <name type="scientific">Candidatus Fimimorpha faecalis</name>
    <dbReference type="NCBI Taxonomy" id="2840824"/>
    <lineage>
        <taxon>Bacteria</taxon>
        <taxon>Bacillati</taxon>
        <taxon>Bacillota</taxon>
        <taxon>Clostridia</taxon>
        <taxon>Eubacteriales</taxon>
        <taxon>Candidatus Fimimorpha</taxon>
    </lineage>
</organism>
<comment type="caution">
    <text evidence="3">The sequence shown here is derived from an EMBL/GenBank/DDBJ whole genome shotgun (WGS) entry which is preliminary data.</text>
</comment>
<dbReference type="SUPFAM" id="SSF51445">
    <property type="entry name" value="(Trans)glycosidases"/>
    <property type="match status" value="1"/>
</dbReference>
<dbReference type="PANTHER" id="PTHR43053:SF3">
    <property type="entry name" value="ALPHA-GALACTOSIDASE C-RELATED"/>
    <property type="match status" value="1"/>
</dbReference>
<protein>
    <submittedName>
        <fullName evidence="3">Alpha-galactosidase</fullName>
    </submittedName>
</protein>
<reference evidence="3" key="2">
    <citation type="journal article" date="2021" name="PeerJ">
        <title>Extensive microbial diversity within the chicken gut microbiome revealed by metagenomics and culture.</title>
        <authorList>
            <person name="Gilroy R."/>
            <person name="Ravi A."/>
            <person name="Getino M."/>
            <person name="Pursley I."/>
            <person name="Horton D.L."/>
            <person name="Alikhan N.F."/>
            <person name="Baker D."/>
            <person name="Gharbi K."/>
            <person name="Hall N."/>
            <person name="Watson M."/>
            <person name="Adriaenssens E.M."/>
            <person name="Foster-Nyarko E."/>
            <person name="Jarju S."/>
            <person name="Secka A."/>
            <person name="Antonio M."/>
            <person name="Oren A."/>
            <person name="Chaudhuri R.R."/>
            <person name="La Ragione R."/>
            <person name="Hildebrand F."/>
            <person name="Pallen M.J."/>
        </authorList>
    </citation>
    <scope>NUCLEOTIDE SEQUENCE</scope>
    <source>
        <strain evidence="3">ChiW13-3771</strain>
    </source>
</reference>
<dbReference type="Gene3D" id="3.20.20.70">
    <property type="entry name" value="Aldolase class I"/>
    <property type="match status" value="1"/>
</dbReference>
<accession>A0A9D1JE01</accession>
<evidence type="ECO:0000313" key="4">
    <source>
        <dbReference type="Proteomes" id="UP000824201"/>
    </source>
</evidence>
<dbReference type="CDD" id="cd14791">
    <property type="entry name" value="GH36"/>
    <property type="match status" value="1"/>
</dbReference>
<dbReference type="InterPro" id="IPR013785">
    <property type="entry name" value="Aldolase_TIM"/>
</dbReference>
<reference evidence="3" key="1">
    <citation type="submission" date="2020-10" db="EMBL/GenBank/DDBJ databases">
        <authorList>
            <person name="Gilroy R."/>
        </authorList>
    </citation>
    <scope>NUCLEOTIDE SEQUENCE</scope>
    <source>
        <strain evidence="3">ChiW13-3771</strain>
    </source>
</reference>
<evidence type="ECO:0000313" key="3">
    <source>
        <dbReference type="EMBL" id="HIR89011.1"/>
    </source>
</evidence>
<dbReference type="AlphaFoldDB" id="A0A9D1JE01"/>
<dbReference type="PRINTS" id="PR00743">
    <property type="entry name" value="GLHYDRLASE36"/>
</dbReference>
<dbReference type="Gene3D" id="2.70.98.60">
    <property type="entry name" value="alpha-galactosidase from lactobacil brevis"/>
    <property type="match status" value="1"/>
</dbReference>
<dbReference type="GO" id="GO:0016052">
    <property type="term" value="P:carbohydrate catabolic process"/>
    <property type="evidence" value="ECO:0007669"/>
    <property type="project" value="InterPro"/>
</dbReference>